<sequence>MSMRIDLLLRKFGFKGDQEDSSPIEDTMQTIFEQLNELEIVWEDSSIGWLLLLTEQLHDTEAFNRLVAVVKAEVAADPDFSCFRDDEALSAIIITAINEATNLKGQMCMECCGSGEIDHGDNTETCPKCKDGYLPWTDERRYELFVQLYSSPYSNLPDTSR</sequence>
<dbReference type="AlphaFoldDB" id="A0A4Q0YUG9"/>
<gene>
    <name evidence="1" type="ORF">CS022_01780</name>
</gene>
<evidence type="ECO:0000313" key="2">
    <source>
        <dbReference type="Proteomes" id="UP000290287"/>
    </source>
</evidence>
<keyword evidence="2" id="KW-1185">Reference proteome</keyword>
<organism evidence="1 2">
    <name type="scientific">Veronia nyctiphanis</name>
    <dbReference type="NCBI Taxonomy" id="1278244"/>
    <lineage>
        <taxon>Bacteria</taxon>
        <taxon>Pseudomonadati</taxon>
        <taxon>Pseudomonadota</taxon>
        <taxon>Gammaproteobacteria</taxon>
        <taxon>Vibrionales</taxon>
        <taxon>Vibrionaceae</taxon>
        <taxon>Veronia</taxon>
    </lineage>
</organism>
<dbReference type="EMBL" id="PEIB01000001">
    <property type="protein sequence ID" value="RXJ74936.1"/>
    <property type="molecule type" value="Genomic_DNA"/>
</dbReference>
<evidence type="ECO:0000313" key="1">
    <source>
        <dbReference type="EMBL" id="RXJ74936.1"/>
    </source>
</evidence>
<name>A0A4Q0YUG9_9GAMM</name>
<protein>
    <submittedName>
        <fullName evidence="1">Uncharacterized protein</fullName>
    </submittedName>
</protein>
<accession>A0A4Q0YUG9</accession>
<dbReference type="Proteomes" id="UP000290287">
    <property type="component" value="Unassembled WGS sequence"/>
</dbReference>
<proteinExistence type="predicted"/>
<reference evidence="1 2" key="1">
    <citation type="submission" date="2017-10" db="EMBL/GenBank/DDBJ databases">
        <title>Nyctiphanis sp. nov., isolated from the stomach of the euphausiid Nyctiphanes simplex (Hansen, 1911) in the Gulf of California.</title>
        <authorList>
            <person name="Gomez-Gil B."/>
            <person name="Aguilar-Mendez M."/>
            <person name="Lopez-Cortes A."/>
            <person name="Gomez-Gutierrez J."/>
            <person name="Roque A."/>
            <person name="Lang E."/>
            <person name="Gonzalez-Castillo A."/>
        </authorList>
    </citation>
    <scope>NUCLEOTIDE SEQUENCE [LARGE SCALE GENOMIC DNA]</scope>
    <source>
        <strain evidence="1 2">CAIM 600</strain>
    </source>
</reference>
<comment type="caution">
    <text evidence="1">The sequence shown here is derived from an EMBL/GenBank/DDBJ whole genome shotgun (WGS) entry which is preliminary data.</text>
</comment>